<keyword evidence="4" id="KW-0963">Cytoplasm</keyword>
<dbReference type="NCBIfam" id="TIGR03725">
    <property type="entry name" value="T6A_YeaZ"/>
    <property type="match status" value="1"/>
</dbReference>
<evidence type="ECO:0000256" key="3">
    <source>
        <dbReference type="ARBA" id="ARBA00019012"/>
    </source>
</evidence>
<evidence type="ECO:0000256" key="6">
    <source>
        <dbReference type="ARBA" id="ARBA00032446"/>
    </source>
</evidence>
<keyword evidence="5" id="KW-0819">tRNA processing</keyword>
<dbReference type="AlphaFoldDB" id="A0A6S6U283"/>
<dbReference type="SUPFAM" id="SSF53067">
    <property type="entry name" value="Actin-like ATPase domain"/>
    <property type="match status" value="2"/>
</dbReference>
<dbReference type="PANTHER" id="PTHR11735:SF11">
    <property type="entry name" value="TRNA THREONYLCARBAMOYLADENOSINE BIOSYNTHESIS PROTEIN TSAB"/>
    <property type="match status" value="1"/>
</dbReference>
<dbReference type="CDD" id="cd24032">
    <property type="entry name" value="ASKHA_NBD_TsaB"/>
    <property type="match status" value="1"/>
</dbReference>
<name>A0A6S6U283_9GAMM</name>
<sequence>MTTILAIETATEACSAALLYNDAVIHEYEIAPRMHTRLILPMVEKLLAEAAITLADVDAIAFGRGPGAFTGLRIATGVTQGLALAHDTPVLPVSTLAAMALEMAEQHADKEHFLVAVDARINEVYWGHYKRQGNSVVLVEQEQVIAADKLAAITLENWLGVGTGWSAYEESFQALNQTAENDIYPEVYPSAKYIALLGNVAFEAGKALPAELAQPVYLRDKVADTIAERERAKKNA</sequence>
<dbReference type="Gene3D" id="3.30.420.40">
    <property type="match status" value="2"/>
</dbReference>
<evidence type="ECO:0000256" key="1">
    <source>
        <dbReference type="ARBA" id="ARBA00004496"/>
    </source>
</evidence>
<feature type="domain" description="Gcp-like" evidence="7">
    <location>
        <begin position="29"/>
        <end position="224"/>
    </location>
</feature>
<evidence type="ECO:0000256" key="2">
    <source>
        <dbReference type="ARBA" id="ARBA00010493"/>
    </source>
</evidence>
<evidence type="ECO:0000313" key="8">
    <source>
        <dbReference type="EMBL" id="CAA6827012.1"/>
    </source>
</evidence>
<evidence type="ECO:0000256" key="4">
    <source>
        <dbReference type="ARBA" id="ARBA00022490"/>
    </source>
</evidence>
<proteinExistence type="inferred from homology"/>
<dbReference type="InterPro" id="IPR000905">
    <property type="entry name" value="Gcp-like_dom"/>
</dbReference>
<dbReference type="PANTHER" id="PTHR11735">
    <property type="entry name" value="TRNA N6-ADENOSINE THREONYLCARBAMOYLTRANSFERASE"/>
    <property type="match status" value="1"/>
</dbReference>
<organism evidence="8">
    <name type="scientific">uncultured Thiotrichaceae bacterium</name>
    <dbReference type="NCBI Taxonomy" id="298394"/>
    <lineage>
        <taxon>Bacteria</taxon>
        <taxon>Pseudomonadati</taxon>
        <taxon>Pseudomonadota</taxon>
        <taxon>Gammaproteobacteria</taxon>
        <taxon>Thiotrichales</taxon>
        <taxon>Thiotrichaceae</taxon>
        <taxon>environmental samples</taxon>
    </lineage>
</organism>
<evidence type="ECO:0000259" key="7">
    <source>
        <dbReference type="Pfam" id="PF00814"/>
    </source>
</evidence>
<dbReference type="GO" id="GO:0005829">
    <property type="term" value="C:cytosol"/>
    <property type="evidence" value="ECO:0007669"/>
    <property type="project" value="TreeGrafter"/>
</dbReference>
<accession>A0A6S6U283</accession>
<dbReference type="InterPro" id="IPR022496">
    <property type="entry name" value="T6A_TsaB"/>
</dbReference>
<comment type="subcellular location">
    <subcellularLocation>
        <location evidence="1">Cytoplasm</location>
    </subcellularLocation>
</comment>
<dbReference type="FunFam" id="3.30.420.40:FF:000097">
    <property type="entry name" value="tRNA threonylcarbamoyladenosine biosynthesis protein TsaB"/>
    <property type="match status" value="1"/>
</dbReference>
<dbReference type="InterPro" id="IPR043129">
    <property type="entry name" value="ATPase_NBD"/>
</dbReference>
<protein>
    <recommendedName>
        <fullName evidence="3">tRNA threonylcarbamoyladenosine biosynthesis protein TsaB</fullName>
    </recommendedName>
    <alternativeName>
        <fullName evidence="6">t(6)A37 threonylcarbamoyladenosine biosynthesis protein TsaB</fullName>
    </alternativeName>
</protein>
<dbReference type="Pfam" id="PF00814">
    <property type="entry name" value="TsaD"/>
    <property type="match status" value="1"/>
</dbReference>
<comment type="similarity">
    <text evidence="2">Belongs to the KAE1 / TsaD family. TsaB subfamily.</text>
</comment>
<dbReference type="GO" id="GO:0002949">
    <property type="term" value="P:tRNA threonylcarbamoyladenosine modification"/>
    <property type="evidence" value="ECO:0007669"/>
    <property type="project" value="InterPro"/>
</dbReference>
<dbReference type="EMBL" id="CACVAY010000139">
    <property type="protein sequence ID" value="CAA6827012.1"/>
    <property type="molecule type" value="Genomic_DNA"/>
</dbReference>
<reference evidence="8" key="1">
    <citation type="submission" date="2020-01" db="EMBL/GenBank/DDBJ databases">
        <authorList>
            <person name="Meier V. D."/>
            <person name="Meier V D."/>
        </authorList>
    </citation>
    <scope>NUCLEOTIDE SEQUENCE</scope>
    <source>
        <strain evidence="8">HLG_WM_MAG_07</strain>
    </source>
</reference>
<gene>
    <name evidence="8" type="ORF">HELGO_WM8336</name>
</gene>
<evidence type="ECO:0000256" key="5">
    <source>
        <dbReference type="ARBA" id="ARBA00022694"/>
    </source>
</evidence>